<dbReference type="PROSITE" id="PS50853">
    <property type="entry name" value="FN3"/>
    <property type="match status" value="1"/>
</dbReference>
<sequence length="131" mass="14752">MAAFLNWRFYCYISLLFLICTCLGSGVSRFQALSNSSTSLMLRWNSKYASDDTRSFRVFLNGEAESTCKAVLGDERYMCTINNLIPNTMYEVALKICQTAEIIPSNCEQPVEPRRVTTPPRAPDTFKAVAV</sequence>
<feature type="non-terminal residue" evidence="3">
    <location>
        <position position="131"/>
    </location>
</feature>
<feature type="signal peptide" evidence="1">
    <location>
        <begin position="1"/>
        <end position="24"/>
    </location>
</feature>
<evidence type="ECO:0000259" key="2">
    <source>
        <dbReference type="PROSITE" id="PS50853"/>
    </source>
</evidence>
<protein>
    <submittedName>
        <fullName evidence="3">Fibronectin type III domain</fullName>
    </submittedName>
</protein>
<dbReference type="AlphaFoldDB" id="A0A0V0JA38"/>
<proteinExistence type="predicted"/>
<organism evidence="3">
    <name type="scientific">Schistocephalus solidus</name>
    <name type="common">Tapeworm</name>
    <dbReference type="NCBI Taxonomy" id="70667"/>
    <lineage>
        <taxon>Eukaryota</taxon>
        <taxon>Metazoa</taxon>
        <taxon>Spiralia</taxon>
        <taxon>Lophotrochozoa</taxon>
        <taxon>Platyhelminthes</taxon>
        <taxon>Cestoda</taxon>
        <taxon>Eucestoda</taxon>
        <taxon>Diphyllobothriidea</taxon>
        <taxon>Diphyllobothriidae</taxon>
        <taxon>Schistocephalus</taxon>
    </lineage>
</organism>
<gene>
    <name evidence="3" type="ORF">TR121620</name>
</gene>
<keyword evidence="1" id="KW-0732">Signal</keyword>
<feature type="chain" id="PRO_5006866789" evidence="1">
    <location>
        <begin position="25"/>
        <end position="131"/>
    </location>
</feature>
<dbReference type="InterPro" id="IPR003961">
    <property type="entry name" value="FN3_dom"/>
</dbReference>
<reference evidence="3" key="1">
    <citation type="submission" date="2016-01" db="EMBL/GenBank/DDBJ databases">
        <title>Reference transcriptome for the parasite Schistocephalus solidus: insights into the molecular evolution of parasitism.</title>
        <authorList>
            <person name="Hebert F.O."/>
            <person name="Grambauer S."/>
            <person name="Barber I."/>
            <person name="Landry C.R."/>
            <person name="Aubin-Horth N."/>
        </authorList>
    </citation>
    <scope>NUCLEOTIDE SEQUENCE</scope>
</reference>
<dbReference type="EMBL" id="GEEE01000596">
    <property type="protein sequence ID" value="JAP62629.1"/>
    <property type="molecule type" value="Transcribed_RNA"/>
</dbReference>
<dbReference type="SUPFAM" id="SSF49265">
    <property type="entry name" value="Fibronectin type III"/>
    <property type="match status" value="1"/>
</dbReference>
<name>A0A0V0JA38_SCHSO</name>
<dbReference type="Pfam" id="PF00041">
    <property type="entry name" value="fn3"/>
    <property type="match status" value="1"/>
</dbReference>
<dbReference type="InterPro" id="IPR013783">
    <property type="entry name" value="Ig-like_fold"/>
</dbReference>
<dbReference type="Gene3D" id="2.60.40.10">
    <property type="entry name" value="Immunoglobulins"/>
    <property type="match status" value="1"/>
</dbReference>
<evidence type="ECO:0000313" key="3">
    <source>
        <dbReference type="EMBL" id="JAP62629.1"/>
    </source>
</evidence>
<dbReference type="CDD" id="cd00063">
    <property type="entry name" value="FN3"/>
    <property type="match status" value="1"/>
</dbReference>
<accession>A0A0V0JA38</accession>
<feature type="domain" description="Fibronectin type-III" evidence="2">
    <location>
        <begin position="26"/>
        <end position="121"/>
    </location>
</feature>
<dbReference type="InterPro" id="IPR036116">
    <property type="entry name" value="FN3_sf"/>
</dbReference>
<evidence type="ECO:0000256" key="1">
    <source>
        <dbReference type="SAM" id="SignalP"/>
    </source>
</evidence>